<protein>
    <recommendedName>
        <fullName evidence="3">DUF1850 domain-containing protein</fullName>
    </recommendedName>
</protein>
<gene>
    <name evidence="1" type="ORF">SAMN04487861_11265</name>
</gene>
<sequence>MPSSHEEGIFSEREVSELSKLRRLPVYLCILGILLGLGDVLSQPCLFVKAGGQRVAVVPAAPGTSFTIHFIHSVQKTPVWENLAVAPDGSSFVLHSTRYQSFGVGLPFLEQEGNFRQEGDYYIMDDMERHFPRLTLRTGVGTKLTLTLGGRRYRLYESYPPGTPVELFVSPLGKGMLS</sequence>
<accession>A0A1I3F0A3</accession>
<evidence type="ECO:0000313" key="1">
    <source>
        <dbReference type="EMBL" id="SFI04637.1"/>
    </source>
</evidence>
<evidence type="ECO:0000313" key="2">
    <source>
        <dbReference type="Proteomes" id="UP000183639"/>
    </source>
</evidence>
<dbReference type="EMBL" id="FOQK01000012">
    <property type="protein sequence ID" value="SFI04637.1"/>
    <property type="molecule type" value="Genomic_DNA"/>
</dbReference>
<name>A0A1I3F0A3_SELRU</name>
<evidence type="ECO:0008006" key="3">
    <source>
        <dbReference type="Google" id="ProtNLM"/>
    </source>
</evidence>
<dbReference type="Proteomes" id="UP000183639">
    <property type="component" value="Unassembled WGS sequence"/>
</dbReference>
<proteinExistence type="predicted"/>
<dbReference type="InterPro" id="IPR015001">
    <property type="entry name" value="DUF1850"/>
</dbReference>
<dbReference type="OrthoDB" id="4304at2"/>
<dbReference type="Pfam" id="PF08905">
    <property type="entry name" value="DUF1850"/>
    <property type="match status" value="1"/>
</dbReference>
<reference evidence="1 2" key="1">
    <citation type="submission" date="2016-10" db="EMBL/GenBank/DDBJ databases">
        <authorList>
            <person name="de Groot N.N."/>
        </authorList>
    </citation>
    <scope>NUCLEOTIDE SEQUENCE [LARGE SCALE GENOMIC DNA]</scope>
    <source>
        <strain evidence="1 2">Z108</strain>
    </source>
</reference>
<dbReference type="AlphaFoldDB" id="A0A1I3F0A3"/>
<organism evidence="1 2">
    <name type="scientific">Selenomonas ruminantium</name>
    <dbReference type="NCBI Taxonomy" id="971"/>
    <lineage>
        <taxon>Bacteria</taxon>
        <taxon>Bacillati</taxon>
        <taxon>Bacillota</taxon>
        <taxon>Negativicutes</taxon>
        <taxon>Selenomonadales</taxon>
        <taxon>Selenomonadaceae</taxon>
        <taxon>Selenomonas</taxon>
    </lineage>
</organism>